<organism evidence="2 3">
    <name type="scientific">Endozoicomonas gorgoniicola</name>
    <dbReference type="NCBI Taxonomy" id="1234144"/>
    <lineage>
        <taxon>Bacteria</taxon>
        <taxon>Pseudomonadati</taxon>
        <taxon>Pseudomonadota</taxon>
        <taxon>Gammaproteobacteria</taxon>
        <taxon>Oceanospirillales</taxon>
        <taxon>Endozoicomonadaceae</taxon>
        <taxon>Endozoicomonas</taxon>
    </lineage>
</organism>
<sequence length="208" mass="23330">MSFIKRIKFANIFRRKEEEVFYSQVAKELSTEILQEALWVKALEKAHGDSTRQISEYIKLRVQSLKDQKDIQAELAGNKRGQTSEINVEAEFIKAPIAKNYKSKKLLKAAESNDYNSVLSALNDITASEQRSLVNKSNGAENTAIHIAARYGNVKIISLLVKNNVGINFINCLGLTPLDIAKNKKHLDAVRLITEAGGKSNPNCQHRY</sequence>
<dbReference type="PROSITE" id="PS50088">
    <property type="entry name" value="ANK_REPEAT"/>
    <property type="match status" value="1"/>
</dbReference>
<keyword evidence="3" id="KW-1185">Reference proteome</keyword>
<evidence type="ECO:0000313" key="2">
    <source>
        <dbReference type="EMBL" id="MCW7552748.1"/>
    </source>
</evidence>
<name>A0ABT3MUJ2_9GAMM</name>
<dbReference type="InterPro" id="IPR036770">
    <property type="entry name" value="Ankyrin_rpt-contain_sf"/>
</dbReference>
<dbReference type="RefSeq" id="WP_262567673.1">
    <property type="nucleotide sequence ID" value="NZ_JAPFCC010000001.1"/>
</dbReference>
<dbReference type="PANTHER" id="PTHR24183">
    <property type="entry name" value="FIBRONECTIN TYPE 3 AND ANKYRIN REPEAT DOMAINS PROTEIN 1"/>
    <property type="match status" value="1"/>
</dbReference>
<dbReference type="Proteomes" id="UP001209854">
    <property type="component" value="Unassembled WGS sequence"/>
</dbReference>
<dbReference type="PROSITE" id="PS50297">
    <property type="entry name" value="ANK_REP_REGION"/>
    <property type="match status" value="1"/>
</dbReference>
<comment type="caution">
    <text evidence="2">The sequence shown here is derived from an EMBL/GenBank/DDBJ whole genome shotgun (WGS) entry which is preliminary data.</text>
</comment>
<reference evidence="2 3" key="1">
    <citation type="submission" date="2022-10" db="EMBL/GenBank/DDBJ databases">
        <title>High-quality genome sequences of two octocoral-associated bacteria, Endozoicomonas euniceicola EF212 and Endozoicomonas gorgoniicola PS125.</title>
        <authorList>
            <person name="Chiou Y.-J."/>
            <person name="Chen Y.-H."/>
        </authorList>
    </citation>
    <scope>NUCLEOTIDE SEQUENCE [LARGE SCALE GENOMIC DNA]</scope>
    <source>
        <strain evidence="2 3">PS125</strain>
    </source>
</reference>
<dbReference type="EMBL" id="JAPFCC010000001">
    <property type="protein sequence ID" value="MCW7552748.1"/>
    <property type="molecule type" value="Genomic_DNA"/>
</dbReference>
<accession>A0ABT3MUJ2</accession>
<gene>
    <name evidence="2" type="ORF">NX722_08855</name>
</gene>
<keyword evidence="1" id="KW-0040">ANK repeat</keyword>
<dbReference type="SMART" id="SM00248">
    <property type="entry name" value="ANK"/>
    <property type="match status" value="2"/>
</dbReference>
<evidence type="ECO:0000313" key="3">
    <source>
        <dbReference type="Proteomes" id="UP001209854"/>
    </source>
</evidence>
<dbReference type="Pfam" id="PF12796">
    <property type="entry name" value="Ank_2"/>
    <property type="match status" value="1"/>
</dbReference>
<dbReference type="SUPFAM" id="SSF48403">
    <property type="entry name" value="Ankyrin repeat"/>
    <property type="match status" value="1"/>
</dbReference>
<protein>
    <submittedName>
        <fullName evidence="2">Ankyrin repeat domain-containing protein</fullName>
    </submittedName>
</protein>
<evidence type="ECO:0000256" key="1">
    <source>
        <dbReference type="PROSITE-ProRule" id="PRU00023"/>
    </source>
</evidence>
<dbReference type="InterPro" id="IPR002110">
    <property type="entry name" value="Ankyrin_rpt"/>
</dbReference>
<proteinExistence type="predicted"/>
<dbReference type="Gene3D" id="1.25.40.20">
    <property type="entry name" value="Ankyrin repeat-containing domain"/>
    <property type="match status" value="1"/>
</dbReference>
<dbReference type="PANTHER" id="PTHR24183:SF1">
    <property type="entry name" value="FIBRONECTIN TYPE 3 AND ANKYRIN REPEAT DOMAINS PROTEIN 1"/>
    <property type="match status" value="1"/>
</dbReference>
<feature type="repeat" description="ANK" evidence="1">
    <location>
        <begin position="140"/>
        <end position="172"/>
    </location>
</feature>